<reference evidence="1 2" key="1">
    <citation type="journal article" date="2018" name="J. Allergy Clin. Immunol.">
        <title>High-quality assembly of Dermatophagoides pteronyssinus genome and transcriptome reveals a wide range of novel allergens.</title>
        <authorList>
            <person name="Liu X.Y."/>
            <person name="Yang K.Y."/>
            <person name="Wang M.Q."/>
            <person name="Kwok J.S."/>
            <person name="Zeng X."/>
            <person name="Yang Z."/>
            <person name="Xiao X.J."/>
            <person name="Lau C.P."/>
            <person name="Li Y."/>
            <person name="Huang Z.M."/>
            <person name="Ba J.G."/>
            <person name="Yim A.K."/>
            <person name="Ouyang C.Y."/>
            <person name="Ngai S.M."/>
            <person name="Chan T.F."/>
            <person name="Leung E.L."/>
            <person name="Liu L."/>
            <person name="Liu Z.G."/>
            <person name="Tsui S.K."/>
        </authorList>
    </citation>
    <scope>NUCLEOTIDE SEQUENCE [LARGE SCALE GENOMIC DNA]</scope>
    <source>
        <strain evidence="1">Derp</strain>
    </source>
</reference>
<dbReference type="EMBL" id="NJHN03000028">
    <property type="protein sequence ID" value="KAH9424582.1"/>
    <property type="molecule type" value="Genomic_DNA"/>
</dbReference>
<protein>
    <submittedName>
        <fullName evidence="1">Uncharacterized protein</fullName>
    </submittedName>
</protein>
<evidence type="ECO:0000313" key="1">
    <source>
        <dbReference type="EMBL" id="KAH9424582.1"/>
    </source>
</evidence>
<evidence type="ECO:0000313" key="2">
    <source>
        <dbReference type="Proteomes" id="UP000887458"/>
    </source>
</evidence>
<gene>
    <name evidence="1" type="ORF">DERP_013003</name>
</gene>
<comment type="caution">
    <text evidence="1">The sequence shown here is derived from an EMBL/GenBank/DDBJ whole genome shotgun (WGS) entry which is preliminary data.</text>
</comment>
<reference evidence="1 2" key="2">
    <citation type="journal article" date="2022" name="Mol. Biol. Evol.">
        <title>Comparative Genomics Reveals Insights into the Divergent Evolution of Astigmatic Mites and Household Pest Adaptations.</title>
        <authorList>
            <person name="Xiong Q."/>
            <person name="Wan A.T."/>
            <person name="Liu X."/>
            <person name="Fung C.S."/>
            <person name="Xiao X."/>
            <person name="Malainual N."/>
            <person name="Hou J."/>
            <person name="Wang L."/>
            <person name="Wang M."/>
            <person name="Yang K.Y."/>
            <person name="Cui Y."/>
            <person name="Leung E.L."/>
            <person name="Nong W."/>
            <person name="Shin S.K."/>
            <person name="Au S.W."/>
            <person name="Jeong K.Y."/>
            <person name="Chew F.T."/>
            <person name="Hui J.H."/>
            <person name="Leung T.F."/>
            <person name="Tungtrongchitr A."/>
            <person name="Zhong N."/>
            <person name="Liu Z."/>
            <person name="Tsui S.K."/>
        </authorList>
    </citation>
    <scope>NUCLEOTIDE SEQUENCE [LARGE SCALE GENOMIC DNA]</scope>
    <source>
        <strain evidence="1">Derp</strain>
    </source>
</reference>
<sequence length="177" mass="19228">MVMKKRHAPNLPQFSSQNKHVESITVPYNIGHANEIKPNAIALSLGSTQRNVNNIAPTSEVDIISADNENIITYNVNVLHFDGHIPAKQGDKYVIPFVPHIGSNLPCGQLQSNEQKLEITQIIIPITCDIAANAIHFATDCALGLKRRINVPLANTPNPITKIPARPAIILASPAIN</sequence>
<name>A0ABQ8JPQ4_DERPT</name>
<accession>A0ABQ8JPQ4</accession>
<proteinExistence type="predicted"/>
<keyword evidence="2" id="KW-1185">Reference proteome</keyword>
<organism evidence="1 2">
    <name type="scientific">Dermatophagoides pteronyssinus</name>
    <name type="common">European house dust mite</name>
    <dbReference type="NCBI Taxonomy" id="6956"/>
    <lineage>
        <taxon>Eukaryota</taxon>
        <taxon>Metazoa</taxon>
        <taxon>Ecdysozoa</taxon>
        <taxon>Arthropoda</taxon>
        <taxon>Chelicerata</taxon>
        <taxon>Arachnida</taxon>
        <taxon>Acari</taxon>
        <taxon>Acariformes</taxon>
        <taxon>Sarcoptiformes</taxon>
        <taxon>Astigmata</taxon>
        <taxon>Psoroptidia</taxon>
        <taxon>Analgoidea</taxon>
        <taxon>Pyroglyphidae</taxon>
        <taxon>Dermatophagoidinae</taxon>
        <taxon>Dermatophagoides</taxon>
    </lineage>
</organism>
<dbReference type="Proteomes" id="UP000887458">
    <property type="component" value="Unassembled WGS sequence"/>
</dbReference>